<accession>A0ABV8UDM5</accession>
<dbReference type="Proteomes" id="UP001595776">
    <property type="component" value="Unassembled WGS sequence"/>
</dbReference>
<keyword evidence="1" id="KW-0175">Coiled coil</keyword>
<name>A0ABV8UDM5_9PROT</name>
<dbReference type="Gene3D" id="1.10.287.1490">
    <property type="match status" value="1"/>
</dbReference>
<sequence length="173" mass="18460">MSESRKNDVLEAARSRLEAAMSHLAQEVATARAAKITAEKMRAEKATLESRVGALEQENLKLHEQVATLSLQDNGADTDAAMATLAEEKAAIEQNYGLLKRQYATLQDEMEGLEDRLAAQAAASSDGGDADSAMAAENAELKKAVMALKAERDEIRSELDGAIGQLETIVGDA</sequence>
<proteinExistence type="predicted"/>
<dbReference type="EMBL" id="JBHSCR010000016">
    <property type="protein sequence ID" value="MFC4349250.1"/>
    <property type="molecule type" value="Genomic_DNA"/>
</dbReference>
<evidence type="ECO:0000313" key="3">
    <source>
        <dbReference type="Proteomes" id="UP001595776"/>
    </source>
</evidence>
<protein>
    <recommendedName>
        <fullName evidence="4">Tropomyosin</fullName>
    </recommendedName>
</protein>
<keyword evidence="3" id="KW-1185">Reference proteome</keyword>
<dbReference type="RefSeq" id="WP_068146801.1">
    <property type="nucleotide sequence ID" value="NZ_JBHSCR010000016.1"/>
</dbReference>
<evidence type="ECO:0008006" key="4">
    <source>
        <dbReference type="Google" id="ProtNLM"/>
    </source>
</evidence>
<feature type="coiled-coil region" evidence="1">
    <location>
        <begin position="7"/>
        <end position="158"/>
    </location>
</feature>
<evidence type="ECO:0000313" key="2">
    <source>
        <dbReference type="EMBL" id="MFC4349250.1"/>
    </source>
</evidence>
<gene>
    <name evidence="2" type="ORF">ACFO5Q_15465</name>
</gene>
<reference evidence="3" key="1">
    <citation type="journal article" date="2019" name="Int. J. Syst. Evol. Microbiol.">
        <title>The Global Catalogue of Microorganisms (GCM) 10K type strain sequencing project: providing services to taxonomists for standard genome sequencing and annotation.</title>
        <authorList>
            <consortium name="The Broad Institute Genomics Platform"/>
            <consortium name="The Broad Institute Genome Sequencing Center for Infectious Disease"/>
            <person name="Wu L."/>
            <person name="Ma J."/>
        </authorList>
    </citation>
    <scope>NUCLEOTIDE SEQUENCE [LARGE SCALE GENOMIC DNA]</scope>
    <source>
        <strain evidence="3">CGMCC 1.15304</strain>
    </source>
</reference>
<organism evidence="2 3">
    <name type="scientific">Kordiimonas lipolytica</name>
    <dbReference type="NCBI Taxonomy" id="1662421"/>
    <lineage>
        <taxon>Bacteria</taxon>
        <taxon>Pseudomonadati</taxon>
        <taxon>Pseudomonadota</taxon>
        <taxon>Alphaproteobacteria</taxon>
        <taxon>Kordiimonadales</taxon>
        <taxon>Kordiimonadaceae</taxon>
        <taxon>Kordiimonas</taxon>
    </lineage>
</organism>
<comment type="caution">
    <text evidence="2">The sequence shown here is derived from an EMBL/GenBank/DDBJ whole genome shotgun (WGS) entry which is preliminary data.</text>
</comment>
<evidence type="ECO:0000256" key="1">
    <source>
        <dbReference type="SAM" id="Coils"/>
    </source>
</evidence>